<sequence length="101" mass="11010">MLTGFLSPPSAALQLSWHSATWRGGGIDSGWQPQELWLSPGLRVTCSIALLLSFLPCHMRSPSTNQDALWGEDGEERGPGYSSPALCRSRMLEVPGRDTKP</sequence>
<keyword evidence="3" id="KW-1185">Reference proteome</keyword>
<evidence type="ECO:0000313" key="2">
    <source>
        <dbReference type="EMBL" id="KAJ8390881.1"/>
    </source>
</evidence>
<gene>
    <name evidence="2" type="ORF">AAFF_G00100130</name>
</gene>
<comment type="caution">
    <text evidence="2">The sequence shown here is derived from an EMBL/GenBank/DDBJ whole genome shotgun (WGS) entry which is preliminary data.</text>
</comment>
<dbReference type="AlphaFoldDB" id="A0AAD7WBC6"/>
<protein>
    <submittedName>
        <fullName evidence="2">Uncharacterized protein</fullName>
    </submittedName>
</protein>
<dbReference type="EMBL" id="JAINUG010000165">
    <property type="protein sequence ID" value="KAJ8390881.1"/>
    <property type="molecule type" value="Genomic_DNA"/>
</dbReference>
<accession>A0AAD7WBC6</accession>
<evidence type="ECO:0000313" key="3">
    <source>
        <dbReference type="Proteomes" id="UP001221898"/>
    </source>
</evidence>
<dbReference type="Proteomes" id="UP001221898">
    <property type="component" value="Unassembled WGS sequence"/>
</dbReference>
<name>A0AAD7WBC6_9TELE</name>
<proteinExistence type="predicted"/>
<evidence type="ECO:0000256" key="1">
    <source>
        <dbReference type="SAM" id="MobiDB-lite"/>
    </source>
</evidence>
<organism evidence="2 3">
    <name type="scientific">Aldrovandia affinis</name>
    <dbReference type="NCBI Taxonomy" id="143900"/>
    <lineage>
        <taxon>Eukaryota</taxon>
        <taxon>Metazoa</taxon>
        <taxon>Chordata</taxon>
        <taxon>Craniata</taxon>
        <taxon>Vertebrata</taxon>
        <taxon>Euteleostomi</taxon>
        <taxon>Actinopterygii</taxon>
        <taxon>Neopterygii</taxon>
        <taxon>Teleostei</taxon>
        <taxon>Notacanthiformes</taxon>
        <taxon>Halosauridae</taxon>
        <taxon>Aldrovandia</taxon>
    </lineage>
</organism>
<feature type="region of interest" description="Disordered" evidence="1">
    <location>
        <begin position="65"/>
        <end position="85"/>
    </location>
</feature>
<reference evidence="2" key="1">
    <citation type="journal article" date="2023" name="Science">
        <title>Genome structures resolve the early diversification of teleost fishes.</title>
        <authorList>
            <person name="Parey E."/>
            <person name="Louis A."/>
            <person name="Montfort J."/>
            <person name="Bouchez O."/>
            <person name="Roques C."/>
            <person name="Iampietro C."/>
            <person name="Lluch J."/>
            <person name="Castinel A."/>
            <person name="Donnadieu C."/>
            <person name="Desvignes T."/>
            <person name="Floi Bucao C."/>
            <person name="Jouanno E."/>
            <person name="Wen M."/>
            <person name="Mejri S."/>
            <person name="Dirks R."/>
            <person name="Jansen H."/>
            <person name="Henkel C."/>
            <person name="Chen W.J."/>
            <person name="Zahm M."/>
            <person name="Cabau C."/>
            <person name="Klopp C."/>
            <person name="Thompson A.W."/>
            <person name="Robinson-Rechavi M."/>
            <person name="Braasch I."/>
            <person name="Lecointre G."/>
            <person name="Bobe J."/>
            <person name="Postlethwait J.H."/>
            <person name="Berthelot C."/>
            <person name="Roest Crollius H."/>
            <person name="Guiguen Y."/>
        </authorList>
    </citation>
    <scope>NUCLEOTIDE SEQUENCE</scope>
    <source>
        <strain evidence="2">NC1722</strain>
    </source>
</reference>